<feature type="region of interest" description="Disordered" evidence="1">
    <location>
        <begin position="130"/>
        <end position="155"/>
    </location>
</feature>
<feature type="compositionally biased region" description="Low complexity" evidence="1">
    <location>
        <begin position="1"/>
        <end position="25"/>
    </location>
</feature>
<sequence>MLEVHSVLSQLSSTTLSSELSPEAPSGGGRRRQRRAAPGALPSSVHNGGAGQIERRRWVARSSLGSPDLAADGDGGLVSLPLRWGARRLVGKEATTAAGRRALPLAPQCGLPTSRVLFFRPRTGGKHWTQLYFGGPGSKRGPTWEGEAERHTSPL</sequence>
<evidence type="ECO:0000256" key="1">
    <source>
        <dbReference type="SAM" id="MobiDB-lite"/>
    </source>
</evidence>
<evidence type="ECO:0000313" key="3">
    <source>
        <dbReference type="Proteomes" id="UP000026960"/>
    </source>
</evidence>
<reference evidence="2" key="2">
    <citation type="submission" date="2015-03" db="UniProtKB">
        <authorList>
            <consortium name="EnsemblPlants"/>
        </authorList>
    </citation>
    <scope>IDENTIFICATION</scope>
</reference>
<dbReference type="HOGENOM" id="CLU_1698198_0_0_1"/>
<protein>
    <submittedName>
        <fullName evidence="2">Uncharacterized protein</fullName>
    </submittedName>
</protein>
<reference evidence="2" key="1">
    <citation type="journal article" date="2009" name="Rice">
        <title>De Novo Next Generation Sequencing of Plant Genomes.</title>
        <authorList>
            <person name="Rounsley S."/>
            <person name="Marri P.R."/>
            <person name="Yu Y."/>
            <person name="He R."/>
            <person name="Sisneros N."/>
            <person name="Goicoechea J.L."/>
            <person name="Lee S.J."/>
            <person name="Angelova A."/>
            <person name="Kudrna D."/>
            <person name="Luo M."/>
            <person name="Affourtit J."/>
            <person name="Desany B."/>
            <person name="Knight J."/>
            <person name="Niazi F."/>
            <person name="Egholm M."/>
            <person name="Wing R.A."/>
        </authorList>
    </citation>
    <scope>NUCLEOTIDE SEQUENCE [LARGE SCALE GENOMIC DNA]</scope>
    <source>
        <strain evidence="2">cv. IRGC 105608</strain>
    </source>
</reference>
<evidence type="ECO:0000313" key="2">
    <source>
        <dbReference type="EnsemblPlants" id="OBART03G32610.4"/>
    </source>
</evidence>
<dbReference type="Proteomes" id="UP000026960">
    <property type="component" value="Chromosome 3"/>
</dbReference>
<accession>A0A0D3FNI0</accession>
<name>A0A0D3FNI0_9ORYZ</name>
<dbReference type="Gramene" id="OBART03G32610.4">
    <property type="protein sequence ID" value="OBART03G32610.4"/>
    <property type="gene ID" value="OBART03G32610"/>
</dbReference>
<keyword evidence="3" id="KW-1185">Reference proteome</keyword>
<dbReference type="EnsemblPlants" id="OBART03G32610.4">
    <property type="protein sequence ID" value="OBART03G32610.4"/>
    <property type="gene ID" value="OBART03G32610"/>
</dbReference>
<dbReference type="AlphaFoldDB" id="A0A0D3FNI0"/>
<organism evidence="2">
    <name type="scientific">Oryza barthii</name>
    <dbReference type="NCBI Taxonomy" id="65489"/>
    <lineage>
        <taxon>Eukaryota</taxon>
        <taxon>Viridiplantae</taxon>
        <taxon>Streptophyta</taxon>
        <taxon>Embryophyta</taxon>
        <taxon>Tracheophyta</taxon>
        <taxon>Spermatophyta</taxon>
        <taxon>Magnoliopsida</taxon>
        <taxon>Liliopsida</taxon>
        <taxon>Poales</taxon>
        <taxon>Poaceae</taxon>
        <taxon>BOP clade</taxon>
        <taxon>Oryzoideae</taxon>
        <taxon>Oryzeae</taxon>
        <taxon>Oryzinae</taxon>
        <taxon>Oryza</taxon>
    </lineage>
</organism>
<feature type="region of interest" description="Disordered" evidence="1">
    <location>
        <begin position="1"/>
        <end position="54"/>
    </location>
</feature>
<proteinExistence type="predicted"/>